<evidence type="ECO:0000313" key="3">
    <source>
        <dbReference type="EMBL" id="ACL04234.1"/>
    </source>
</evidence>
<feature type="domain" description="AMP-dependent ligase C-terminal" evidence="2">
    <location>
        <begin position="359"/>
        <end position="450"/>
    </location>
</feature>
<keyword evidence="4" id="KW-1185">Reference proteome</keyword>
<dbReference type="InterPro" id="IPR045851">
    <property type="entry name" value="AMP-bd_C_sf"/>
</dbReference>
<accession>B8FFH4</accession>
<dbReference type="eggNOG" id="COG1541">
    <property type="taxonomic scope" value="Bacteria"/>
</dbReference>
<dbReference type="Gene3D" id="3.40.50.12780">
    <property type="entry name" value="N-terminal domain of ligase-like"/>
    <property type="match status" value="1"/>
</dbReference>
<dbReference type="RefSeq" id="WP_015947307.1">
    <property type="nucleotide sequence ID" value="NC_011768.1"/>
</dbReference>
<dbReference type="InterPro" id="IPR028154">
    <property type="entry name" value="AMP-dep_Lig_C"/>
</dbReference>
<feature type="domain" description="AMP-dependent synthetase/ligase" evidence="1">
    <location>
        <begin position="99"/>
        <end position="259"/>
    </location>
</feature>
<dbReference type="Pfam" id="PF00501">
    <property type="entry name" value="AMP-binding"/>
    <property type="match status" value="1"/>
</dbReference>
<evidence type="ECO:0000313" key="4">
    <source>
        <dbReference type="Proteomes" id="UP000000739"/>
    </source>
</evidence>
<dbReference type="Gene3D" id="3.30.300.30">
    <property type="match status" value="1"/>
</dbReference>
<dbReference type="Pfam" id="PF14535">
    <property type="entry name" value="AMP-binding_C_2"/>
    <property type="match status" value="1"/>
</dbReference>
<dbReference type="GO" id="GO:0016874">
    <property type="term" value="F:ligase activity"/>
    <property type="evidence" value="ECO:0007669"/>
    <property type="project" value="UniProtKB-KW"/>
</dbReference>
<dbReference type="SUPFAM" id="SSF56801">
    <property type="entry name" value="Acetyl-CoA synthetase-like"/>
    <property type="match status" value="1"/>
</dbReference>
<dbReference type="PANTHER" id="PTHR43845:SF1">
    <property type="entry name" value="BLR5969 PROTEIN"/>
    <property type="match status" value="1"/>
</dbReference>
<keyword evidence="3" id="KW-0436">Ligase</keyword>
<dbReference type="AlphaFoldDB" id="B8FFH4"/>
<name>B8FFH4_DESAL</name>
<evidence type="ECO:0000259" key="2">
    <source>
        <dbReference type="Pfam" id="PF14535"/>
    </source>
</evidence>
<dbReference type="KEGG" id="dal:Dalk_2541"/>
<dbReference type="Proteomes" id="UP000000739">
    <property type="component" value="Chromosome"/>
</dbReference>
<dbReference type="PANTHER" id="PTHR43845">
    <property type="entry name" value="BLR5969 PROTEIN"/>
    <property type="match status" value="1"/>
</dbReference>
<dbReference type="EMBL" id="CP001322">
    <property type="protein sequence ID" value="ACL04234.1"/>
    <property type="molecule type" value="Genomic_DNA"/>
</dbReference>
<organism evidence="3 4">
    <name type="scientific">Desulfatibacillum aliphaticivorans</name>
    <dbReference type="NCBI Taxonomy" id="218208"/>
    <lineage>
        <taxon>Bacteria</taxon>
        <taxon>Pseudomonadati</taxon>
        <taxon>Thermodesulfobacteriota</taxon>
        <taxon>Desulfobacteria</taxon>
        <taxon>Desulfobacterales</taxon>
        <taxon>Desulfatibacillaceae</taxon>
        <taxon>Desulfatibacillum</taxon>
    </lineage>
</organism>
<reference evidence="3 4" key="1">
    <citation type="journal article" date="2012" name="Environ. Microbiol.">
        <title>The genome sequence of Desulfatibacillum alkenivorans AK-01: a blueprint for anaerobic alkane oxidation.</title>
        <authorList>
            <person name="Callaghan A.V."/>
            <person name="Morris B.E."/>
            <person name="Pereira I.A."/>
            <person name="McInerney M.J."/>
            <person name="Austin R.N."/>
            <person name="Groves J.T."/>
            <person name="Kukor J.J."/>
            <person name="Suflita J.M."/>
            <person name="Young L.Y."/>
            <person name="Zylstra G.J."/>
            <person name="Wawrik B."/>
        </authorList>
    </citation>
    <scope>NUCLEOTIDE SEQUENCE [LARGE SCALE GENOMIC DNA]</scope>
    <source>
        <strain evidence="3 4">AK-01</strain>
    </source>
</reference>
<evidence type="ECO:0000259" key="1">
    <source>
        <dbReference type="Pfam" id="PF00501"/>
    </source>
</evidence>
<dbReference type="InterPro" id="IPR000873">
    <property type="entry name" value="AMP-dep_synth/lig_dom"/>
</dbReference>
<proteinExistence type="predicted"/>
<dbReference type="InterPro" id="IPR042099">
    <property type="entry name" value="ANL_N_sf"/>
</dbReference>
<gene>
    <name evidence="3" type="ordered locus">Dalk_2541</name>
</gene>
<protein>
    <submittedName>
        <fullName evidence="3">Predicted phenylacetate-CoA ligase/Coenzyme F390 synthetase-like protein</fullName>
    </submittedName>
</protein>
<sequence>MELGDLNREYWNMDIETKLNTPEIKELQLEKLKTALKWQYEHTPFNRKRFDKAGVKPEDIQSFEDYAQAIPVAGQADLREIIQEVGLDMDALMRELFGPSRMDDLYLITTTSGTTGIPTPYPNFHAGIREMKELFHRVAWRMGMRPGDRVGLCFGLSMHAAGTPQILWFQDFPGITIVPIGAEAGTEKILQFLKLFKANIFTGTPSLALHLIEKCPEVLGHPVKDLGIKLMMLGAEPGAGIPEVRQKLESEYGAKVFDGGGGYGCSCDYPIYQGMHWLADDLCYYELLDPKTGASVPMENGATGLMAATSLNPEGAVWFDMRFTLNDIHQVFTDPCPCGKTGFRYKIVGRADDMLKVKGVPVYPASIEGVIHSFPKELTGAFRIVLDEPPPRVVPPLKLKIEYTENVREEELPYLEEKVRAKMKSLLKVNPAIMWLQPNTLERAVKKTQVLEKTYE</sequence>
<dbReference type="HOGENOM" id="CLU_035301_1_2_7"/>